<evidence type="ECO:0000313" key="1">
    <source>
        <dbReference type="EMBL" id="KAF2469908.1"/>
    </source>
</evidence>
<dbReference type="Proteomes" id="UP000799755">
    <property type="component" value="Unassembled WGS sequence"/>
</dbReference>
<evidence type="ECO:0000313" key="2">
    <source>
        <dbReference type="Proteomes" id="UP000799755"/>
    </source>
</evidence>
<name>A0ACB6QSC2_9PLEO</name>
<proteinExistence type="predicted"/>
<accession>A0ACB6QSC2</accession>
<gene>
    <name evidence="1" type="ORF">BDR25DRAFT_394221</name>
</gene>
<protein>
    <submittedName>
        <fullName evidence="1">Uncharacterized protein</fullName>
    </submittedName>
</protein>
<keyword evidence="2" id="KW-1185">Reference proteome</keyword>
<dbReference type="EMBL" id="MU003510">
    <property type="protein sequence ID" value="KAF2469908.1"/>
    <property type="molecule type" value="Genomic_DNA"/>
</dbReference>
<sequence length="328" mass="37633">MHSSNTGIQMATRKRNEWLEAEESDDDERGYDSEEESRSHILRSSKRRKTAHQSAEEDEDGQEEQAQSDEGIENSGNTLKCLKDQEVPTSTTSNPNASKTTPKPAKPVKPKKDRSGVIYLSRVPPFMKPSVLRSLLEPYGAINRIFLQQESSTLRTSRLKSGGNRRKLYLDGWVEFLSKKDAKFVSESLNAQIIGGKKRGRWHDEVWNIKYLHKLKWHHLVERLQNENAERTARMRAEIAQNTKENKMFLENLERSKMLQGMESKQKSKKAFENAGEDGTGEGKVIQSREVDKVPRRTFKQNEVKLKGEKEVENADENHIMQPINPSS</sequence>
<reference evidence="1" key="1">
    <citation type="journal article" date="2020" name="Stud. Mycol.">
        <title>101 Dothideomycetes genomes: a test case for predicting lifestyles and emergence of pathogens.</title>
        <authorList>
            <person name="Haridas S."/>
            <person name="Albert R."/>
            <person name="Binder M."/>
            <person name="Bloem J."/>
            <person name="Labutti K."/>
            <person name="Salamov A."/>
            <person name="Andreopoulos B."/>
            <person name="Baker S."/>
            <person name="Barry K."/>
            <person name="Bills G."/>
            <person name="Bluhm B."/>
            <person name="Cannon C."/>
            <person name="Castanera R."/>
            <person name="Culley D."/>
            <person name="Daum C."/>
            <person name="Ezra D."/>
            <person name="Gonzalez J."/>
            <person name="Henrissat B."/>
            <person name="Kuo A."/>
            <person name="Liang C."/>
            <person name="Lipzen A."/>
            <person name="Lutzoni F."/>
            <person name="Magnuson J."/>
            <person name="Mondo S."/>
            <person name="Nolan M."/>
            <person name="Ohm R."/>
            <person name="Pangilinan J."/>
            <person name="Park H.-J."/>
            <person name="Ramirez L."/>
            <person name="Alfaro M."/>
            <person name="Sun H."/>
            <person name="Tritt A."/>
            <person name="Yoshinaga Y."/>
            <person name="Zwiers L.-H."/>
            <person name="Turgeon B."/>
            <person name="Goodwin S."/>
            <person name="Spatafora J."/>
            <person name="Crous P."/>
            <person name="Grigoriev I."/>
        </authorList>
    </citation>
    <scope>NUCLEOTIDE SEQUENCE</scope>
    <source>
        <strain evidence="1">ATCC 200398</strain>
    </source>
</reference>
<organism evidence="1 2">
    <name type="scientific">Lindgomyces ingoldianus</name>
    <dbReference type="NCBI Taxonomy" id="673940"/>
    <lineage>
        <taxon>Eukaryota</taxon>
        <taxon>Fungi</taxon>
        <taxon>Dikarya</taxon>
        <taxon>Ascomycota</taxon>
        <taxon>Pezizomycotina</taxon>
        <taxon>Dothideomycetes</taxon>
        <taxon>Pleosporomycetidae</taxon>
        <taxon>Pleosporales</taxon>
        <taxon>Lindgomycetaceae</taxon>
        <taxon>Lindgomyces</taxon>
    </lineage>
</organism>
<comment type="caution">
    <text evidence="1">The sequence shown here is derived from an EMBL/GenBank/DDBJ whole genome shotgun (WGS) entry which is preliminary data.</text>
</comment>